<organism evidence="3 4">
    <name type="scientific">Cellulomonas terrae</name>
    <dbReference type="NCBI Taxonomy" id="311234"/>
    <lineage>
        <taxon>Bacteria</taxon>
        <taxon>Bacillati</taxon>
        <taxon>Actinomycetota</taxon>
        <taxon>Actinomycetes</taxon>
        <taxon>Micrococcales</taxon>
        <taxon>Cellulomonadaceae</taxon>
        <taxon>Cellulomonas</taxon>
    </lineage>
</organism>
<reference evidence="3 4" key="1">
    <citation type="submission" date="2019-07" db="EMBL/GenBank/DDBJ databases">
        <title>Whole genome shotgun sequence of Cellulomonas terrae NBRC 100819.</title>
        <authorList>
            <person name="Hosoyama A."/>
            <person name="Uohara A."/>
            <person name="Ohji S."/>
            <person name="Ichikawa N."/>
        </authorList>
    </citation>
    <scope>NUCLEOTIDE SEQUENCE [LARGE SCALE GENOMIC DNA]</scope>
    <source>
        <strain evidence="3 4">NBRC 100819</strain>
    </source>
</reference>
<sequence>MTHHTTVPAVDRTHPCDDDPTSGSATLRLVPPPGAERDAKSRTSPARRLRTRSDARRSAVRGRGRRLPRTVLAWHERSRRARAGLADAGMATAEYAIATLAAVGFAGLLVVILKGNEVKGLLLGIIRQALSS</sequence>
<dbReference type="AlphaFoldDB" id="A0A511JFU7"/>
<keyword evidence="2" id="KW-0472">Membrane</keyword>
<evidence type="ECO:0000313" key="4">
    <source>
        <dbReference type="Proteomes" id="UP000321049"/>
    </source>
</evidence>
<comment type="caution">
    <text evidence="3">The sequence shown here is derived from an EMBL/GenBank/DDBJ whole genome shotgun (WGS) entry which is preliminary data.</text>
</comment>
<dbReference type="Proteomes" id="UP000321049">
    <property type="component" value="Unassembled WGS sequence"/>
</dbReference>
<evidence type="ECO:0000313" key="3">
    <source>
        <dbReference type="EMBL" id="GEL96826.1"/>
    </source>
</evidence>
<dbReference type="InterPro" id="IPR025338">
    <property type="entry name" value="DUF4244"/>
</dbReference>
<dbReference type="EMBL" id="BJWH01000001">
    <property type="protein sequence ID" value="GEL96826.1"/>
    <property type="molecule type" value="Genomic_DNA"/>
</dbReference>
<feature type="region of interest" description="Disordered" evidence="1">
    <location>
        <begin position="1"/>
        <end position="64"/>
    </location>
</feature>
<accession>A0A511JFU7</accession>
<name>A0A511JFU7_9CELL</name>
<protein>
    <recommendedName>
        <fullName evidence="5">DUF4244 domain-containing protein</fullName>
    </recommendedName>
</protein>
<keyword evidence="2" id="KW-0812">Transmembrane</keyword>
<keyword evidence="2" id="KW-1133">Transmembrane helix</keyword>
<evidence type="ECO:0000256" key="2">
    <source>
        <dbReference type="SAM" id="Phobius"/>
    </source>
</evidence>
<feature type="transmembrane region" description="Helical" evidence="2">
    <location>
        <begin position="95"/>
        <end position="113"/>
    </location>
</feature>
<dbReference type="Pfam" id="PF14029">
    <property type="entry name" value="DUF4244"/>
    <property type="match status" value="1"/>
</dbReference>
<proteinExistence type="predicted"/>
<dbReference type="OrthoDB" id="4808029at2"/>
<evidence type="ECO:0008006" key="5">
    <source>
        <dbReference type="Google" id="ProtNLM"/>
    </source>
</evidence>
<keyword evidence="4" id="KW-1185">Reference proteome</keyword>
<evidence type="ECO:0000256" key="1">
    <source>
        <dbReference type="SAM" id="MobiDB-lite"/>
    </source>
</evidence>
<gene>
    <name evidence="3" type="ORF">CTE05_03730</name>
</gene>